<feature type="transmembrane region" description="Helical" evidence="6">
    <location>
        <begin position="182"/>
        <end position="204"/>
    </location>
</feature>
<feature type="transmembrane region" description="Helical" evidence="6">
    <location>
        <begin position="6"/>
        <end position="25"/>
    </location>
</feature>
<evidence type="ECO:0000313" key="7">
    <source>
        <dbReference type="EMBL" id="TKI03769.1"/>
    </source>
</evidence>
<reference evidence="7 8" key="1">
    <citation type="submission" date="2019-04" db="EMBL/GenBank/DDBJ databases">
        <authorList>
            <person name="Li M."/>
            <person name="Gao C."/>
        </authorList>
    </citation>
    <scope>NUCLEOTIDE SEQUENCE [LARGE SCALE GENOMIC DNA]</scope>
    <source>
        <strain evidence="7 8">BGMRC 2031</strain>
    </source>
</reference>
<keyword evidence="8" id="KW-1185">Reference proteome</keyword>
<feature type="transmembrane region" description="Helical" evidence="6">
    <location>
        <begin position="67"/>
        <end position="88"/>
    </location>
</feature>
<evidence type="ECO:0000313" key="8">
    <source>
        <dbReference type="Proteomes" id="UP000305202"/>
    </source>
</evidence>
<sequence length="213" mass="23301">MWMIGFQGFALGMATIMPLGPQNILVMNQGIRRQYPLLVATLCLFSDMVLISAGVFGGGALLMRSTALLRLVTLAGVAFLAFYGFNAVRQAWRGETLRTQNAGRATDLPRVVLTMLAVTWLNPHVYLDTLVILGSLGGQFEPTARRFFAAGAISASLVWFYGLAILSARLSPLLNRPAAQRLIHLFVGVVMWSVAWKLACQAWPMLGLATLFR</sequence>
<feature type="transmembrane region" description="Helical" evidence="6">
    <location>
        <begin position="37"/>
        <end position="61"/>
    </location>
</feature>
<evidence type="ECO:0000256" key="1">
    <source>
        <dbReference type="ARBA" id="ARBA00004651"/>
    </source>
</evidence>
<proteinExistence type="predicted"/>
<dbReference type="Pfam" id="PF01810">
    <property type="entry name" value="LysE"/>
    <property type="match status" value="1"/>
</dbReference>
<feature type="transmembrane region" description="Helical" evidence="6">
    <location>
        <begin position="108"/>
        <end position="127"/>
    </location>
</feature>
<keyword evidence="4 6" id="KW-1133">Transmembrane helix</keyword>
<evidence type="ECO:0000256" key="5">
    <source>
        <dbReference type="ARBA" id="ARBA00023136"/>
    </source>
</evidence>
<comment type="subcellular location">
    <subcellularLocation>
        <location evidence="1">Cell membrane</location>
        <topology evidence="1">Multi-pass membrane protein</topology>
    </subcellularLocation>
</comment>
<evidence type="ECO:0000256" key="4">
    <source>
        <dbReference type="ARBA" id="ARBA00022989"/>
    </source>
</evidence>
<name>A0ABY2SHM5_9HYPH</name>
<dbReference type="PANTHER" id="PTHR30086:SF20">
    <property type="entry name" value="ARGININE EXPORTER PROTEIN ARGO-RELATED"/>
    <property type="match status" value="1"/>
</dbReference>
<gene>
    <name evidence="7" type="ORF">FCN80_20350</name>
</gene>
<dbReference type="Proteomes" id="UP000305202">
    <property type="component" value="Unassembled WGS sequence"/>
</dbReference>
<evidence type="ECO:0000256" key="3">
    <source>
        <dbReference type="ARBA" id="ARBA00022692"/>
    </source>
</evidence>
<keyword evidence="2" id="KW-1003">Cell membrane</keyword>
<keyword evidence="5 6" id="KW-0472">Membrane</keyword>
<evidence type="ECO:0000256" key="2">
    <source>
        <dbReference type="ARBA" id="ARBA00022475"/>
    </source>
</evidence>
<dbReference type="InterPro" id="IPR001123">
    <property type="entry name" value="LeuE-type"/>
</dbReference>
<comment type="caution">
    <text evidence="7">The sequence shown here is derived from an EMBL/GenBank/DDBJ whole genome shotgun (WGS) entry which is preliminary data.</text>
</comment>
<keyword evidence="3 6" id="KW-0812">Transmembrane</keyword>
<accession>A0ABY2SHM5</accession>
<feature type="transmembrane region" description="Helical" evidence="6">
    <location>
        <begin position="147"/>
        <end position="170"/>
    </location>
</feature>
<organism evidence="7 8">
    <name type="scientific">Martelella alba</name>
    <dbReference type="NCBI Taxonomy" id="2590451"/>
    <lineage>
        <taxon>Bacteria</taxon>
        <taxon>Pseudomonadati</taxon>
        <taxon>Pseudomonadota</taxon>
        <taxon>Alphaproteobacteria</taxon>
        <taxon>Hyphomicrobiales</taxon>
        <taxon>Aurantimonadaceae</taxon>
        <taxon>Martelella</taxon>
    </lineage>
</organism>
<protein>
    <submittedName>
        <fullName evidence="7">Arginine transporter</fullName>
    </submittedName>
</protein>
<dbReference type="PANTHER" id="PTHR30086">
    <property type="entry name" value="ARGININE EXPORTER PROTEIN ARGO"/>
    <property type="match status" value="1"/>
</dbReference>
<dbReference type="EMBL" id="SZPQ01000038">
    <property type="protein sequence ID" value="TKI03769.1"/>
    <property type="molecule type" value="Genomic_DNA"/>
</dbReference>
<evidence type="ECO:0000256" key="6">
    <source>
        <dbReference type="SAM" id="Phobius"/>
    </source>
</evidence>